<keyword evidence="2 3" id="KW-0812">Transmembrane</keyword>
<reference evidence="3 4" key="1">
    <citation type="submission" date="2014-03" db="EMBL/GenBank/DDBJ databases">
        <authorList>
            <person name="Sibley D."/>
            <person name="Venepally P."/>
            <person name="Karamycheva S."/>
            <person name="Hadjithomas M."/>
            <person name="Khan A."/>
            <person name="Brunk B."/>
            <person name="Roos D."/>
            <person name="Caler E."/>
            <person name="Lorenzi H."/>
        </authorList>
    </citation>
    <scope>NUCLEOTIDE SEQUENCE [LARGE SCALE GENOMIC DNA]</scope>
    <source>
        <strain evidence="4">p89</strain>
    </source>
</reference>
<sequence>MQELATDRISNTNDHSSHSGSRNTLAIICRMNISVVYPFGFVLLFTLGSIVGGVMGHRQVWTLHYTIQTTLYSLLLRIFIPDCRSTIYTISSRFTQFPRKKRT</sequence>
<keyword evidence="2" id="KW-0472">Membrane</keyword>
<evidence type="ECO:0000313" key="4">
    <source>
        <dbReference type="Proteomes" id="UP000028828"/>
    </source>
</evidence>
<dbReference type="VEuPathDB" id="ToxoDB:TGP89_221240"/>
<gene>
    <name evidence="3" type="ORF">TGP89_221240</name>
</gene>
<keyword evidence="2" id="KW-1133">Transmembrane helix</keyword>
<organism evidence="3 4">
    <name type="scientific">Toxoplasma gondii p89</name>
    <dbReference type="NCBI Taxonomy" id="943119"/>
    <lineage>
        <taxon>Eukaryota</taxon>
        <taxon>Sar</taxon>
        <taxon>Alveolata</taxon>
        <taxon>Apicomplexa</taxon>
        <taxon>Conoidasida</taxon>
        <taxon>Coccidia</taxon>
        <taxon>Eucoccidiorida</taxon>
        <taxon>Eimeriorina</taxon>
        <taxon>Sarcocystidae</taxon>
        <taxon>Toxoplasma</taxon>
    </lineage>
</organism>
<proteinExistence type="predicted"/>
<feature type="region of interest" description="Disordered" evidence="1">
    <location>
        <begin position="1"/>
        <end position="20"/>
    </location>
</feature>
<feature type="compositionally biased region" description="Polar residues" evidence="1">
    <location>
        <begin position="8"/>
        <end position="20"/>
    </location>
</feature>
<feature type="transmembrane region" description="Helical" evidence="2">
    <location>
        <begin position="35"/>
        <end position="55"/>
    </location>
</feature>
<comment type="caution">
    <text evidence="3">The sequence shown here is derived from an EMBL/GenBank/DDBJ whole genome shotgun (WGS) entry which is preliminary data.</text>
</comment>
<accession>A0A086JWB7</accession>
<evidence type="ECO:0000256" key="1">
    <source>
        <dbReference type="SAM" id="MobiDB-lite"/>
    </source>
</evidence>
<dbReference type="EMBL" id="AEYI02001516">
    <property type="protein sequence ID" value="KFG36435.1"/>
    <property type="molecule type" value="Genomic_DNA"/>
</dbReference>
<name>A0A086JWB7_TOXGO</name>
<dbReference type="Proteomes" id="UP000028828">
    <property type="component" value="Unassembled WGS sequence"/>
</dbReference>
<dbReference type="AlphaFoldDB" id="A0A086JWB7"/>
<evidence type="ECO:0000256" key="2">
    <source>
        <dbReference type="SAM" id="Phobius"/>
    </source>
</evidence>
<feature type="transmembrane region" description="Helical" evidence="2">
    <location>
        <begin position="61"/>
        <end position="80"/>
    </location>
</feature>
<protein>
    <submittedName>
        <fullName evidence="3">Putative transmembrane protein</fullName>
    </submittedName>
</protein>
<evidence type="ECO:0000313" key="3">
    <source>
        <dbReference type="EMBL" id="KFG36435.1"/>
    </source>
</evidence>